<dbReference type="SUPFAM" id="SSF52833">
    <property type="entry name" value="Thioredoxin-like"/>
    <property type="match status" value="1"/>
</dbReference>
<dbReference type="GO" id="GO:0005777">
    <property type="term" value="C:peroxisome"/>
    <property type="evidence" value="ECO:0007669"/>
    <property type="project" value="TreeGrafter"/>
</dbReference>
<dbReference type="RefSeq" id="XP_056546865.1">
    <property type="nucleotide sequence ID" value="XM_056683259.1"/>
</dbReference>
<dbReference type="PANTHER" id="PTHR42943:SF2">
    <property type="entry name" value="GLUTATHIONE S-TRANSFERASE KAPPA 1"/>
    <property type="match status" value="1"/>
</dbReference>
<dbReference type="Pfam" id="PF01323">
    <property type="entry name" value="DSBA"/>
    <property type="match status" value="1"/>
</dbReference>
<organism evidence="7 8">
    <name type="scientific">Penicillium canariense</name>
    <dbReference type="NCBI Taxonomy" id="189055"/>
    <lineage>
        <taxon>Eukaryota</taxon>
        <taxon>Fungi</taxon>
        <taxon>Dikarya</taxon>
        <taxon>Ascomycota</taxon>
        <taxon>Pezizomycotina</taxon>
        <taxon>Eurotiomycetes</taxon>
        <taxon>Eurotiomycetidae</taxon>
        <taxon>Eurotiales</taxon>
        <taxon>Aspergillaceae</taxon>
        <taxon>Penicillium</taxon>
    </lineage>
</organism>
<dbReference type="PIRSF" id="PIRSF006386">
    <property type="entry name" value="HCCAis_GSTk"/>
    <property type="match status" value="1"/>
</dbReference>
<evidence type="ECO:0000256" key="2">
    <source>
        <dbReference type="ARBA" id="ARBA00022679"/>
    </source>
</evidence>
<sequence length="240" mass="26577">MATPKITLYFDIVSPFAYIAFHVLKASPITHNRGSWCLDTNFHFQNSPTFAGCDISYVPILLGGLFNACNNTAPINIKNKDKWINVERRRWAKYFSVPISDNPPDGFPPRTLAVQRALAAISHKSPAKLPLVIEALWHSFWVESNSKIGEPAGFTPVLDGVLGQQATEEVLSAITQPEIKEILASNTDRAFTAGAFGIPWFECTNSAGESEGFWGIDHLGQVVDFLWLDRSRDPGFKALL</sequence>
<evidence type="ECO:0000256" key="4">
    <source>
        <dbReference type="PIRNR" id="PIRNR006386"/>
    </source>
</evidence>
<gene>
    <name evidence="7" type="ORF">N7482_001134</name>
</gene>
<dbReference type="EC" id="2.5.1.18" evidence="4"/>
<reference evidence="7" key="2">
    <citation type="journal article" date="2023" name="IMA Fungus">
        <title>Comparative genomic study of the Penicillium genus elucidates a diverse pangenome and 15 lateral gene transfer events.</title>
        <authorList>
            <person name="Petersen C."/>
            <person name="Sorensen T."/>
            <person name="Nielsen M.R."/>
            <person name="Sondergaard T.E."/>
            <person name="Sorensen J.L."/>
            <person name="Fitzpatrick D.A."/>
            <person name="Frisvad J.C."/>
            <person name="Nielsen K.L."/>
        </authorList>
    </citation>
    <scope>NUCLEOTIDE SEQUENCE</scope>
    <source>
        <strain evidence="7">IBT 26290</strain>
    </source>
</reference>
<accession>A0A9W9IF83</accession>
<dbReference type="GO" id="GO:0004602">
    <property type="term" value="F:glutathione peroxidase activity"/>
    <property type="evidence" value="ECO:0007669"/>
    <property type="project" value="TreeGrafter"/>
</dbReference>
<dbReference type="OrthoDB" id="4664297at2759"/>
<proteinExistence type="inferred from homology"/>
<evidence type="ECO:0000256" key="1">
    <source>
        <dbReference type="ARBA" id="ARBA00006494"/>
    </source>
</evidence>
<evidence type="ECO:0000259" key="6">
    <source>
        <dbReference type="Pfam" id="PF01323"/>
    </source>
</evidence>
<name>A0A9W9IF83_9EURO</name>
<dbReference type="InterPro" id="IPR036249">
    <property type="entry name" value="Thioredoxin-like_sf"/>
</dbReference>
<evidence type="ECO:0000256" key="5">
    <source>
        <dbReference type="PIRSR" id="PIRSR006386-1"/>
    </source>
</evidence>
<dbReference type="GeneID" id="81422435"/>
<dbReference type="PANTHER" id="PTHR42943">
    <property type="entry name" value="GLUTATHIONE S-TRANSFERASE KAPPA"/>
    <property type="match status" value="1"/>
</dbReference>
<dbReference type="Proteomes" id="UP001149163">
    <property type="component" value="Unassembled WGS sequence"/>
</dbReference>
<evidence type="ECO:0000313" key="7">
    <source>
        <dbReference type="EMBL" id="KAJ5175257.1"/>
    </source>
</evidence>
<evidence type="ECO:0000313" key="8">
    <source>
        <dbReference type="Proteomes" id="UP001149163"/>
    </source>
</evidence>
<keyword evidence="2 4" id="KW-0808">Transferase</keyword>
<dbReference type="InterPro" id="IPR051924">
    <property type="entry name" value="GST_Kappa/NadH"/>
</dbReference>
<feature type="domain" description="DSBA-like thioredoxin" evidence="6">
    <location>
        <begin position="6"/>
        <end position="224"/>
    </location>
</feature>
<dbReference type="FunFam" id="3.40.30.10:FF:000096">
    <property type="entry name" value="Glutathione S-transferase kappa"/>
    <property type="match status" value="1"/>
</dbReference>
<evidence type="ECO:0000256" key="3">
    <source>
        <dbReference type="ARBA" id="ARBA00047960"/>
    </source>
</evidence>
<feature type="active site" description="Nucleophile" evidence="5">
    <location>
        <position position="14"/>
    </location>
</feature>
<comment type="caution">
    <text evidence="7">The sequence shown here is derived from an EMBL/GenBank/DDBJ whole genome shotgun (WGS) entry which is preliminary data.</text>
</comment>
<dbReference type="EMBL" id="JAPQKN010000001">
    <property type="protein sequence ID" value="KAJ5175257.1"/>
    <property type="molecule type" value="Genomic_DNA"/>
</dbReference>
<dbReference type="InterPro" id="IPR001853">
    <property type="entry name" value="DSBA-like_thioredoxin_dom"/>
</dbReference>
<protein>
    <recommendedName>
        <fullName evidence="4">Glutathione S-transferase kappa</fullName>
        <ecNumber evidence="4">2.5.1.18</ecNumber>
    </recommendedName>
</protein>
<dbReference type="GO" id="GO:0004364">
    <property type="term" value="F:glutathione transferase activity"/>
    <property type="evidence" value="ECO:0007669"/>
    <property type="project" value="UniProtKB-UniRule"/>
</dbReference>
<keyword evidence="8" id="KW-1185">Reference proteome</keyword>
<dbReference type="InterPro" id="IPR014440">
    <property type="entry name" value="HCCAis_GSTk"/>
</dbReference>
<comment type="similarity">
    <text evidence="1 4">Belongs to the GST superfamily. Kappa family.</text>
</comment>
<comment type="catalytic activity">
    <reaction evidence="3 4">
        <text>RX + glutathione = an S-substituted glutathione + a halide anion + H(+)</text>
        <dbReference type="Rhea" id="RHEA:16437"/>
        <dbReference type="ChEBI" id="CHEBI:15378"/>
        <dbReference type="ChEBI" id="CHEBI:16042"/>
        <dbReference type="ChEBI" id="CHEBI:17792"/>
        <dbReference type="ChEBI" id="CHEBI:57925"/>
        <dbReference type="ChEBI" id="CHEBI:90779"/>
        <dbReference type="EC" id="2.5.1.18"/>
    </reaction>
</comment>
<dbReference type="GO" id="GO:0005739">
    <property type="term" value="C:mitochondrion"/>
    <property type="evidence" value="ECO:0007669"/>
    <property type="project" value="TreeGrafter"/>
</dbReference>
<dbReference type="GO" id="GO:0006749">
    <property type="term" value="P:glutathione metabolic process"/>
    <property type="evidence" value="ECO:0007669"/>
    <property type="project" value="TreeGrafter"/>
</dbReference>
<reference evidence="7" key="1">
    <citation type="submission" date="2022-11" db="EMBL/GenBank/DDBJ databases">
        <authorList>
            <person name="Petersen C."/>
        </authorList>
    </citation>
    <scope>NUCLEOTIDE SEQUENCE</scope>
    <source>
        <strain evidence="7">IBT 26290</strain>
    </source>
</reference>
<dbReference type="Gene3D" id="3.40.30.10">
    <property type="entry name" value="Glutaredoxin"/>
    <property type="match status" value="1"/>
</dbReference>
<dbReference type="AlphaFoldDB" id="A0A9W9IF83"/>